<evidence type="ECO:0000256" key="5">
    <source>
        <dbReference type="PIRSR" id="PIRSR000097-2"/>
    </source>
</evidence>
<dbReference type="PRINTS" id="PR00069">
    <property type="entry name" value="ALDKETRDTASE"/>
</dbReference>
<dbReference type="InterPro" id="IPR018170">
    <property type="entry name" value="Aldo/ket_reductase_CS"/>
</dbReference>
<feature type="site" description="Lowers pKa of active site Tyr" evidence="6">
    <location>
        <position position="90"/>
    </location>
</feature>
<dbReference type="Proteomes" id="UP001295444">
    <property type="component" value="Chromosome 03"/>
</dbReference>
<keyword evidence="2" id="KW-0273">Eye lens protein</keyword>
<reference evidence="8" key="1">
    <citation type="submission" date="2022-03" db="EMBL/GenBank/DDBJ databases">
        <authorList>
            <person name="Alioto T."/>
            <person name="Alioto T."/>
            <person name="Gomez Garrido J."/>
        </authorList>
    </citation>
    <scope>NUCLEOTIDE SEQUENCE</scope>
</reference>
<feature type="active site" description="Proton donor" evidence="4">
    <location>
        <position position="61"/>
    </location>
</feature>
<dbReference type="PROSITE" id="PS00063">
    <property type="entry name" value="ALDOKETO_REDUCTASE_3"/>
    <property type="match status" value="1"/>
</dbReference>
<dbReference type="AlphaFoldDB" id="A0AAD1RSJ2"/>
<evidence type="ECO:0000313" key="8">
    <source>
        <dbReference type="EMBL" id="CAH2276672.1"/>
    </source>
</evidence>
<dbReference type="EMBL" id="OW240914">
    <property type="protein sequence ID" value="CAH2276672.1"/>
    <property type="molecule type" value="Genomic_DNA"/>
</dbReference>
<evidence type="ECO:0000256" key="1">
    <source>
        <dbReference type="ARBA" id="ARBA00007905"/>
    </source>
</evidence>
<protein>
    <recommendedName>
        <fullName evidence="3">Rho crystallin</fullName>
    </recommendedName>
</protein>
<dbReference type="InterPro" id="IPR020471">
    <property type="entry name" value="AKR"/>
</dbReference>
<comment type="similarity">
    <text evidence="1">Belongs to the aldo/keto reductase family.</text>
</comment>
<dbReference type="Gene3D" id="3.20.20.100">
    <property type="entry name" value="NADP-dependent oxidoreductase domain"/>
    <property type="match status" value="1"/>
</dbReference>
<sequence>MDLKSDSYIVMNDGNKIPVIGFGTYASENFAEESFPRNLMEDATKVAIEVGYRHIDCAYIYGNEAEVGNAIRAKIADGTVRRENIFYTGKLWNTFHSPHLVRPALEKSLQQLQLDYMDLFLIHLPTGLKPGDDLMPVDENGHYIFHYTDLRETWEALEECKDVGLVKSIGVSNFSSKQLELILSKPGLKYKPVCNQVECHIYLNQKKLLEFCKSQDIVLVGYSVLGTSREGKWIDQNAPILLEDPVLKSIAKKHKKSPAQVALRYHLQRHIIVLAKSFTTARIKENFQVFDFQLPPDDMEALEGLNQNLRYVPAKLSIEKFEAHPNYPFHDEY</sequence>
<dbReference type="PROSITE" id="PS00062">
    <property type="entry name" value="ALDOKETO_REDUCTASE_2"/>
    <property type="match status" value="1"/>
</dbReference>
<dbReference type="GO" id="GO:0016491">
    <property type="term" value="F:oxidoreductase activity"/>
    <property type="evidence" value="ECO:0007669"/>
    <property type="project" value="InterPro"/>
</dbReference>
<organism evidence="8 9">
    <name type="scientific">Pelobates cultripes</name>
    <name type="common">Western spadefoot toad</name>
    <dbReference type="NCBI Taxonomy" id="61616"/>
    <lineage>
        <taxon>Eukaryota</taxon>
        <taxon>Metazoa</taxon>
        <taxon>Chordata</taxon>
        <taxon>Craniata</taxon>
        <taxon>Vertebrata</taxon>
        <taxon>Euteleostomi</taxon>
        <taxon>Amphibia</taxon>
        <taxon>Batrachia</taxon>
        <taxon>Anura</taxon>
        <taxon>Pelobatoidea</taxon>
        <taxon>Pelobatidae</taxon>
        <taxon>Pelobates</taxon>
    </lineage>
</organism>
<proteinExistence type="inferred from homology"/>
<evidence type="ECO:0000256" key="2">
    <source>
        <dbReference type="ARBA" id="ARBA00022613"/>
    </source>
</evidence>
<dbReference type="SUPFAM" id="SSF51430">
    <property type="entry name" value="NAD(P)-linked oxidoreductase"/>
    <property type="match status" value="1"/>
</dbReference>
<gene>
    <name evidence="8" type="ORF">PECUL_23A021819</name>
</gene>
<name>A0AAD1RSJ2_PELCU</name>
<evidence type="ECO:0000313" key="9">
    <source>
        <dbReference type="Proteomes" id="UP001295444"/>
    </source>
</evidence>
<dbReference type="InterPro" id="IPR023210">
    <property type="entry name" value="NADP_OxRdtase_dom"/>
</dbReference>
<evidence type="ECO:0000256" key="3">
    <source>
        <dbReference type="ARBA" id="ARBA00071797"/>
    </source>
</evidence>
<keyword evidence="9" id="KW-1185">Reference proteome</keyword>
<dbReference type="InterPro" id="IPR036812">
    <property type="entry name" value="NAD(P)_OxRdtase_dom_sf"/>
</dbReference>
<feature type="domain" description="NADP-dependent oxidoreductase" evidence="7">
    <location>
        <begin position="20"/>
        <end position="306"/>
    </location>
</feature>
<dbReference type="PIRSF" id="PIRSF000097">
    <property type="entry name" value="AKR"/>
    <property type="match status" value="1"/>
</dbReference>
<dbReference type="GO" id="GO:0005212">
    <property type="term" value="F:structural constituent of eye lens"/>
    <property type="evidence" value="ECO:0007669"/>
    <property type="project" value="UniProtKB-KW"/>
</dbReference>
<dbReference type="Pfam" id="PF00248">
    <property type="entry name" value="Aldo_ket_red"/>
    <property type="match status" value="1"/>
</dbReference>
<evidence type="ECO:0000256" key="4">
    <source>
        <dbReference type="PIRSR" id="PIRSR000097-1"/>
    </source>
</evidence>
<dbReference type="FunFam" id="3.20.20.100:FF:000003">
    <property type="entry name" value="Aldo-keto reductase family 1 member C3"/>
    <property type="match status" value="1"/>
</dbReference>
<accession>A0AAD1RSJ2</accession>
<dbReference type="PANTHER" id="PTHR11732">
    <property type="entry name" value="ALDO/KETO REDUCTASE"/>
    <property type="match status" value="1"/>
</dbReference>
<feature type="binding site" evidence="5">
    <location>
        <position position="123"/>
    </location>
    <ligand>
        <name>substrate</name>
    </ligand>
</feature>
<evidence type="ECO:0000256" key="6">
    <source>
        <dbReference type="PIRSR" id="PIRSR000097-3"/>
    </source>
</evidence>
<dbReference type="PROSITE" id="PS00798">
    <property type="entry name" value="ALDOKETO_REDUCTASE_1"/>
    <property type="match status" value="1"/>
</dbReference>
<evidence type="ECO:0000259" key="7">
    <source>
        <dbReference type="Pfam" id="PF00248"/>
    </source>
</evidence>